<proteinExistence type="predicted"/>
<accession>A0A932GQX9</accession>
<dbReference type="PANTHER" id="PTHR11365">
    <property type="entry name" value="5-OXOPROLINASE RELATED"/>
    <property type="match status" value="1"/>
</dbReference>
<evidence type="ECO:0000313" key="4">
    <source>
        <dbReference type="EMBL" id="MBI3015350.1"/>
    </source>
</evidence>
<dbReference type="Proteomes" id="UP000741360">
    <property type="component" value="Unassembled WGS sequence"/>
</dbReference>
<feature type="domain" description="Hydantoinase A/oxoprolinase" evidence="1">
    <location>
        <begin position="154"/>
        <end position="439"/>
    </location>
</feature>
<gene>
    <name evidence="4" type="ORF">HYY65_09890</name>
</gene>
<dbReference type="InterPro" id="IPR045079">
    <property type="entry name" value="Oxoprolinase-like"/>
</dbReference>
<protein>
    <submittedName>
        <fullName evidence="4">Hydantoinase/oxoprolinase family protein</fullName>
    </submittedName>
</protein>
<evidence type="ECO:0000259" key="3">
    <source>
        <dbReference type="Pfam" id="PF19278"/>
    </source>
</evidence>
<dbReference type="PANTHER" id="PTHR11365:SF23">
    <property type="entry name" value="HYPOTHETICAL 5-OXOPROLINASE (EUROFUNG)-RELATED"/>
    <property type="match status" value="1"/>
</dbReference>
<evidence type="ECO:0000259" key="2">
    <source>
        <dbReference type="Pfam" id="PF05378"/>
    </source>
</evidence>
<comment type="caution">
    <text evidence="4">The sequence shown here is derived from an EMBL/GenBank/DDBJ whole genome shotgun (WGS) entry which is preliminary data.</text>
</comment>
<evidence type="ECO:0000313" key="5">
    <source>
        <dbReference type="Proteomes" id="UP000741360"/>
    </source>
</evidence>
<evidence type="ECO:0000259" key="1">
    <source>
        <dbReference type="Pfam" id="PF01968"/>
    </source>
</evidence>
<dbReference type="InterPro" id="IPR008040">
    <property type="entry name" value="Hydant_A_N"/>
</dbReference>
<feature type="domain" description="Acetophenone carboxylase-like C-terminal" evidence="3">
    <location>
        <begin position="454"/>
        <end position="621"/>
    </location>
</feature>
<dbReference type="InterPro" id="IPR002821">
    <property type="entry name" value="Hydantoinase_A"/>
</dbReference>
<dbReference type="Pfam" id="PF05378">
    <property type="entry name" value="Hydant_A_N"/>
    <property type="match status" value="1"/>
</dbReference>
<dbReference type="EMBL" id="JACPSX010000187">
    <property type="protein sequence ID" value="MBI3015350.1"/>
    <property type="molecule type" value="Genomic_DNA"/>
</dbReference>
<dbReference type="GO" id="GO:0005829">
    <property type="term" value="C:cytosol"/>
    <property type="evidence" value="ECO:0007669"/>
    <property type="project" value="TreeGrafter"/>
</dbReference>
<dbReference type="GO" id="GO:0006749">
    <property type="term" value="P:glutathione metabolic process"/>
    <property type="evidence" value="ECO:0007669"/>
    <property type="project" value="TreeGrafter"/>
</dbReference>
<feature type="domain" description="Hydantoinase/oxoprolinase N-terminal" evidence="2">
    <location>
        <begin position="5"/>
        <end position="132"/>
    </location>
</feature>
<name>A0A932GQX9_UNCTE</name>
<dbReference type="GO" id="GO:0017168">
    <property type="term" value="F:5-oxoprolinase (ATP-hydrolyzing) activity"/>
    <property type="evidence" value="ECO:0007669"/>
    <property type="project" value="TreeGrafter"/>
</dbReference>
<dbReference type="AlphaFoldDB" id="A0A932GQX9"/>
<dbReference type="Pfam" id="PF01968">
    <property type="entry name" value="Hydantoinase_A"/>
    <property type="match status" value="1"/>
</dbReference>
<dbReference type="InterPro" id="IPR049517">
    <property type="entry name" value="ACX-like_C"/>
</dbReference>
<organism evidence="4 5">
    <name type="scientific">Tectimicrobiota bacterium</name>
    <dbReference type="NCBI Taxonomy" id="2528274"/>
    <lineage>
        <taxon>Bacteria</taxon>
        <taxon>Pseudomonadati</taxon>
        <taxon>Nitrospinota/Tectimicrobiota group</taxon>
        <taxon>Candidatus Tectimicrobiota</taxon>
    </lineage>
</organism>
<reference evidence="4" key="1">
    <citation type="submission" date="2020-07" db="EMBL/GenBank/DDBJ databases">
        <title>Huge and variable diversity of episymbiotic CPR bacteria and DPANN archaea in groundwater ecosystems.</title>
        <authorList>
            <person name="He C.Y."/>
            <person name="Keren R."/>
            <person name="Whittaker M."/>
            <person name="Farag I.F."/>
            <person name="Doudna J."/>
            <person name="Cate J.H.D."/>
            <person name="Banfield J.F."/>
        </authorList>
    </citation>
    <scope>NUCLEOTIDE SEQUENCE</scope>
    <source>
        <strain evidence="4">NC_groundwater_717_Ag_S-0.2um_59_8</strain>
    </source>
</reference>
<dbReference type="Pfam" id="PF19278">
    <property type="entry name" value="Hydant_A_C"/>
    <property type="match status" value="1"/>
</dbReference>
<sequence length="635" mass="69526">MKIDLHKVRRIVHGMTVGTNTILERKGARVALVTTKGFKDLLEIGRTQRNAPGSLFQIKFSKEKPLVPRTRRFEIQERLRYDGEVLAGISLPEVDQVSQDIVRCRAEAVAVCFLHSYINPKHEQLVKRRLAEKLQSALISASSEVVTEYREYERFSTTVLNCYLLPVMDRYLGSLEEELQLRGYRSKLFIMSSNGGACTAAQARALPVRTILSGPVGGVNGALFAAQKAGLSHMITYDMGGTSTDVCLIEDLAPVVSSENKIRGFPLKYPQVEINTVGAGGGSLARADMAGVITVGPESAGADPGPACYGKEGTEVTVTDANLYLNRLGAGLVLGGKIRLDRGLAEKALMSLSERLGGMDVRRLAEGIIQIAVAKMVSSIREISIEKGKDPRDYVLIPFGGAGPMHAVPIAEELQISRVFIPKYPGNLSAMGLLASDLKLDLVKTHLRLFQELQAEELPEVCRELAAQGENILMGEGFQREEMRARFSVDLRYLGQAFELNVPYEPEVEPMEVLRQRFYRAFREVYGHGKEAGEVQLINVRAAVIAAVPKPSLPAEAPGDENPSGEAGREVRDVYFSGQVVRTPVYNRESLRPGNCLEGPAIVEESGATIVIFPEWRGKVDPLGNVILTPSLSRK</sequence>